<name>A0A5B7J6A9_PORTR</name>
<gene>
    <name evidence="2" type="ORF">E2C01_085010</name>
</gene>
<dbReference type="Proteomes" id="UP000324222">
    <property type="component" value="Unassembled WGS sequence"/>
</dbReference>
<dbReference type="EMBL" id="VSRR010083031">
    <property type="protein sequence ID" value="MPC90043.1"/>
    <property type="molecule type" value="Genomic_DNA"/>
</dbReference>
<feature type="region of interest" description="Disordered" evidence="1">
    <location>
        <begin position="1"/>
        <end position="32"/>
    </location>
</feature>
<evidence type="ECO:0000313" key="2">
    <source>
        <dbReference type="EMBL" id="MPC90043.1"/>
    </source>
</evidence>
<reference evidence="2 3" key="1">
    <citation type="submission" date="2019-05" db="EMBL/GenBank/DDBJ databases">
        <title>Another draft genome of Portunus trituberculatus and its Hox gene families provides insights of decapod evolution.</title>
        <authorList>
            <person name="Jeong J.-H."/>
            <person name="Song I."/>
            <person name="Kim S."/>
            <person name="Choi T."/>
            <person name="Kim D."/>
            <person name="Ryu S."/>
            <person name="Kim W."/>
        </authorList>
    </citation>
    <scope>NUCLEOTIDE SEQUENCE [LARGE SCALE GENOMIC DNA]</scope>
    <source>
        <tissue evidence="2">Muscle</tissue>
    </source>
</reference>
<sequence>MRGSKPNIEIAEKGGEGGIEAAAAQQTDGSSPAVSCRCRLADEKCTRHALRFTPYRCAAPTRTAALPRYPDSGSRRFCISLPTVSLWICCDTPWLSRLSFGLLPHRFMLHACHVKKIMK</sequence>
<comment type="caution">
    <text evidence="2">The sequence shown here is derived from an EMBL/GenBank/DDBJ whole genome shotgun (WGS) entry which is preliminary data.</text>
</comment>
<evidence type="ECO:0000256" key="1">
    <source>
        <dbReference type="SAM" id="MobiDB-lite"/>
    </source>
</evidence>
<evidence type="ECO:0000313" key="3">
    <source>
        <dbReference type="Proteomes" id="UP000324222"/>
    </source>
</evidence>
<keyword evidence="3" id="KW-1185">Reference proteome</keyword>
<organism evidence="2 3">
    <name type="scientific">Portunus trituberculatus</name>
    <name type="common">Swimming crab</name>
    <name type="synonym">Neptunus trituberculatus</name>
    <dbReference type="NCBI Taxonomy" id="210409"/>
    <lineage>
        <taxon>Eukaryota</taxon>
        <taxon>Metazoa</taxon>
        <taxon>Ecdysozoa</taxon>
        <taxon>Arthropoda</taxon>
        <taxon>Crustacea</taxon>
        <taxon>Multicrustacea</taxon>
        <taxon>Malacostraca</taxon>
        <taxon>Eumalacostraca</taxon>
        <taxon>Eucarida</taxon>
        <taxon>Decapoda</taxon>
        <taxon>Pleocyemata</taxon>
        <taxon>Brachyura</taxon>
        <taxon>Eubrachyura</taxon>
        <taxon>Portunoidea</taxon>
        <taxon>Portunidae</taxon>
        <taxon>Portuninae</taxon>
        <taxon>Portunus</taxon>
    </lineage>
</organism>
<proteinExistence type="predicted"/>
<accession>A0A5B7J6A9</accession>
<dbReference type="AlphaFoldDB" id="A0A5B7J6A9"/>
<protein>
    <submittedName>
        <fullName evidence="2">Uncharacterized protein</fullName>
    </submittedName>
</protein>